<proteinExistence type="predicted"/>
<dbReference type="PANTHER" id="PTHR46401:SF8">
    <property type="entry name" value="BLL6006 PROTEIN"/>
    <property type="match status" value="1"/>
</dbReference>
<dbReference type="KEGG" id="ptq:P700755_001612"/>
<protein>
    <submittedName>
        <fullName evidence="2">Mannosyltransferase</fullName>
    </submittedName>
</protein>
<dbReference type="Pfam" id="PF00534">
    <property type="entry name" value="Glycos_transf_1"/>
    <property type="match status" value="1"/>
</dbReference>
<dbReference type="PANTHER" id="PTHR46401">
    <property type="entry name" value="GLYCOSYLTRANSFERASE WBBK-RELATED"/>
    <property type="match status" value="1"/>
</dbReference>
<dbReference type="GO" id="GO:0016757">
    <property type="term" value="F:glycosyltransferase activity"/>
    <property type="evidence" value="ECO:0007669"/>
    <property type="project" value="UniProtKB-KW"/>
</dbReference>
<keyword evidence="2" id="KW-0328">Glycosyltransferase</keyword>
<dbReference type="InterPro" id="IPR001296">
    <property type="entry name" value="Glyco_trans_1"/>
</dbReference>
<gene>
    <name evidence="2" type="ordered locus">P700755_001612</name>
</gene>
<dbReference type="Gene3D" id="3.40.50.2000">
    <property type="entry name" value="Glycogen Phosphorylase B"/>
    <property type="match status" value="2"/>
</dbReference>
<dbReference type="SUPFAM" id="SSF53756">
    <property type="entry name" value="UDP-Glycosyltransferase/glycogen phosphorylase"/>
    <property type="match status" value="1"/>
</dbReference>
<dbReference type="eggNOG" id="COG0438">
    <property type="taxonomic scope" value="Bacteria"/>
</dbReference>
<dbReference type="STRING" id="313595.P700755_001612"/>
<sequence length="375" mass="43468">MRLVINTSHQRFGGAIQVALSFITECKNFPEHDYHVWIGHGVGKSLRTEDFPSNFYFYEFDFGPINFKKIREIQNTLSVLELKINPEVIISTTGPTYFHSKAPQIIGFNLPLYIYPESPYIQEMSWKAKLKLALKRKVHFHYFKRDAIAYVTQTDDVNQKVRKVLHTDKVFTVTNTASNYYKNWKIYPNLLPEKKAKVFRFICISSYYPHKNLELIPKILEILAQKEINNVEFVVTLKENDFKTNIGQHKQIYNIGPVSPEVCPSLYNECDALFLPTLAECFSASYPEAMMMEKPIITTDLGFAKSICGNAALYFKPKEATSAAKCIIQLLEDESLHNQLIQEGREQLNKFDSPKMRARKYLELCERYKVSDRLA</sequence>
<evidence type="ECO:0000259" key="1">
    <source>
        <dbReference type="Pfam" id="PF00534"/>
    </source>
</evidence>
<dbReference type="Proteomes" id="UP000008514">
    <property type="component" value="Chromosome"/>
</dbReference>
<dbReference type="RefSeq" id="WP_015024083.1">
    <property type="nucleotide sequence ID" value="NC_018721.1"/>
</dbReference>
<dbReference type="OrthoDB" id="502646at2"/>
<evidence type="ECO:0000313" key="2">
    <source>
        <dbReference type="EMBL" id="AFU68486.1"/>
    </source>
</evidence>
<keyword evidence="3" id="KW-1185">Reference proteome</keyword>
<evidence type="ECO:0000313" key="3">
    <source>
        <dbReference type="Proteomes" id="UP000008514"/>
    </source>
</evidence>
<dbReference type="AlphaFoldDB" id="K4IHG9"/>
<reference evidence="2" key="2">
    <citation type="submission" date="2012-09" db="EMBL/GenBank/DDBJ databases">
        <title>The complete sequence of Psychroflexus torquis an extreme psychrophile from sea-ice that is stimulated by light.</title>
        <authorList>
            <person name="Feng S."/>
            <person name="Powell S.M."/>
            <person name="Bowman J.P."/>
        </authorList>
    </citation>
    <scope>NUCLEOTIDE SEQUENCE [LARGE SCALE GENOMIC DNA]</scope>
    <source>
        <strain evidence="2">ATCC 700755</strain>
    </source>
</reference>
<accession>K4IHG9</accession>
<dbReference type="EMBL" id="CP003879">
    <property type="protein sequence ID" value="AFU68486.1"/>
    <property type="molecule type" value="Genomic_DNA"/>
</dbReference>
<keyword evidence="2" id="KW-0808">Transferase</keyword>
<reference evidence="2" key="1">
    <citation type="submission" date="2006-03" db="EMBL/GenBank/DDBJ databases">
        <authorList>
            <person name="Bowman J."/>
            <person name="Ferriera S."/>
            <person name="Johnson J."/>
            <person name="Kravitz S."/>
            <person name="Halpern A."/>
            <person name="Remington K."/>
            <person name="Beeson K."/>
            <person name="Tran B."/>
            <person name="Rogers Y.-H."/>
            <person name="Friedman R."/>
            <person name="Venter J.C."/>
        </authorList>
    </citation>
    <scope>NUCLEOTIDE SEQUENCE [LARGE SCALE GENOMIC DNA]</scope>
    <source>
        <strain evidence="2">ATCC 700755</strain>
    </source>
</reference>
<feature type="domain" description="Glycosyl transferase family 1" evidence="1">
    <location>
        <begin position="195"/>
        <end position="346"/>
    </location>
</feature>
<name>K4IHG9_PSYTT</name>
<dbReference type="HOGENOM" id="CLU_061365_0_0_10"/>
<organism evidence="2 3">
    <name type="scientific">Psychroflexus torquis (strain ATCC 700755 / CIP 106069 / ACAM 623)</name>
    <dbReference type="NCBI Taxonomy" id="313595"/>
    <lineage>
        <taxon>Bacteria</taxon>
        <taxon>Pseudomonadati</taxon>
        <taxon>Bacteroidota</taxon>
        <taxon>Flavobacteriia</taxon>
        <taxon>Flavobacteriales</taxon>
        <taxon>Flavobacteriaceae</taxon>
        <taxon>Psychroflexus</taxon>
    </lineage>
</organism>